<evidence type="ECO:0000256" key="1">
    <source>
        <dbReference type="SAM" id="Phobius"/>
    </source>
</evidence>
<gene>
    <name evidence="2" type="ORF">NNJEOMEG_03946</name>
</gene>
<keyword evidence="1" id="KW-0812">Transmembrane</keyword>
<feature type="transmembrane region" description="Helical" evidence="1">
    <location>
        <begin position="30"/>
        <end position="53"/>
    </location>
</feature>
<evidence type="ECO:0000313" key="2">
    <source>
        <dbReference type="EMBL" id="GFK96072.1"/>
    </source>
</evidence>
<sequence>MSRVTKADLAGDHQFIGYRLRGFPLRWLKILHVCFAALWAGATVCLTLVQYGFDPANGAQMHAYRAIVWIIDRDVVAPSALLCMVTGFFYSAMTPYGFVKYWWVILKWIVTVCYNLAGFLVLSPWLERMARLSWFMDPAGPVPAGSILLSALQGVVAAVQLCVVAFMVLVTVFKPWGHTRWHV</sequence>
<dbReference type="RefSeq" id="WP_173087210.1">
    <property type="nucleotide sequence ID" value="NZ_BLTE01000031.1"/>
</dbReference>
<proteinExistence type="predicted"/>
<dbReference type="EMBL" id="BLTE01000031">
    <property type="protein sequence ID" value="GFK96072.1"/>
    <property type="molecule type" value="Genomic_DNA"/>
</dbReference>
<name>A0A6V8LUD2_9BACT</name>
<protein>
    <recommendedName>
        <fullName evidence="4">DUF2269 family protein</fullName>
    </recommendedName>
</protein>
<feature type="transmembrane region" description="Helical" evidence="1">
    <location>
        <begin position="105"/>
        <end position="126"/>
    </location>
</feature>
<dbReference type="Proteomes" id="UP000494245">
    <property type="component" value="Unassembled WGS sequence"/>
</dbReference>
<keyword evidence="1" id="KW-1133">Transmembrane helix</keyword>
<evidence type="ECO:0000313" key="3">
    <source>
        <dbReference type="Proteomes" id="UP000494245"/>
    </source>
</evidence>
<reference evidence="2 3" key="1">
    <citation type="submission" date="2020-04" db="EMBL/GenBank/DDBJ databases">
        <authorList>
            <consortium name="Desulfovibrio sp. FSS-1 genome sequencing consortium"/>
            <person name="Shimoshige H."/>
            <person name="Kobayashi H."/>
            <person name="Maekawa T."/>
        </authorList>
    </citation>
    <scope>NUCLEOTIDE SEQUENCE [LARGE SCALE GENOMIC DNA]</scope>
    <source>
        <strain evidence="2 3">SIID29052-01</strain>
    </source>
</reference>
<feature type="transmembrane region" description="Helical" evidence="1">
    <location>
        <begin position="147"/>
        <end position="173"/>
    </location>
</feature>
<dbReference type="AlphaFoldDB" id="A0A6V8LUD2"/>
<reference evidence="2 3" key="2">
    <citation type="submission" date="2020-05" db="EMBL/GenBank/DDBJ databases">
        <title>Draft genome sequence of Desulfovibrio sp. strainFSS-1.</title>
        <authorList>
            <person name="Shimoshige H."/>
            <person name="Kobayashi H."/>
            <person name="Maekawa T."/>
        </authorList>
    </citation>
    <scope>NUCLEOTIDE SEQUENCE [LARGE SCALE GENOMIC DNA]</scope>
    <source>
        <strain evidence="2 3">SIID29052-01</strain>
    </source>
</reference>
<organism evidence="2 3">
    <name type="scientific">Fundidesulfovibrio magnetotacticus</name>
    <dbReference type="NCBI Taxonomy" id="2730080"/>
    <lineage>
        <taxon>Bacteria</taxon>
        <taxon>Pseudomonadati</taxon>
        <taxon>Thermodesulfobacteriota</taxon>
        <taxon>Desulfovibrionia</taxon>
        <taxon>Desulfovibrionales</taxon>
        <taxon>Desulfovibrionaceae</taxon>
        <taxon>Fundidesulfovibrio</taxon>
    </lineage>
</organism>
<accession>A0A6V8LUD2</accession>
<feature type="transmembrane region" description="Helical" evidence="1">
    <location>
        <begin position="74"/>
        <end position="93"/>
    </location>
</feature>
<keyword evidence="1" id="KW-0472">Membrane</keyword>
<comment type="caution">
    <text evidence="2">The sequence shown here is derived from an EMBL/GenBank/DDBJ whole genome shotgun (WGS) entry which is preliminary data.</text>
</comment>
<keyword evidence="3" id="KW-1185">Reference proteome</keyword>
<evidence type="ECO:0008006" key="4">
    <source>
        <dbReference type="Google" id="ProtNLM"/>
    </source>
</evidence>